<dbReference type="SUPFAM" id="SSF51905">
    <property type="entry name" value="FAD/NAD(P)-binding domain"/>
    <property type="match status" value="1"/>
</dbReference>
<keyword evidence="8" id="KW-1185">Reference proteome</keyword>
<proteinExistence type="inferred from homology"/>
<dbReference type="InterPro" id="IPR036188">
    <property type="entry name" value="FAD/NAD-bd_sf"/>
</dbReference>
<dbReference type="InterPro" id="IPR012334">
    <property type="entry name" value="Pectin_lyas_fold"/>
</dbReference>
<protein>
    <recommendedName>
        <fullName evidence="6">Bulb-type lectin domain-containing protein</fullName>
    </recommendedName>
</protein>
<dbReference type="InterPro" id="IPR001480">
    <property type="entry name" value="Bulb-type_lectin_dom"/>
</dbReference>
<evidence type="ECO:0000256" key="4">
    <source>
        <dbReference type="ARBA" id="ARBA00022827"/>
    </source>
</evidence>
<keyword evidence="3" id="KW-0285">Flavoprotein</keyword>
<dbReference type="PANTHER" id="PTHR11552">
    <property type="entry name" value="GLUCOSE-METHANOL-CHOLINE GMC OXIDOREDUCTASE"/>
    <property type="match status" value="1"/>
</dbReference>
<dbReference type="PROSITE" id="PS50927">
    <property type="entry name" value="BULB_LECTIN"/>
    <property type="match status" value="1"/>
</dbReference>
<evidence type="ECO:0000256" key="3">
    <source>
        <dbReference type="ARBA" id="ARBA00022630"/>
    </source>
</evidence>
<keyword evidence="4" id="KW-0274">FAD</keyword>
<evidence type="ECO:0000313" key="8">
    <source>
        <dbReference type="Proteomes" id="UP001273166"/>
    </source>
</evidence>
<comment type="cofactor">
    <cofactor evidence="1">
        <name>FAD</name>
        <dbReference type="ChEBI" id="CHEBI:57692"/>
    </cofactor>
</comment>
<dbReference type="SUPFAM" id="SSF51126">
    <property type="entry name" value="Pectin lyase-like"/>
    <property type="match status" value="1"/>
</dbReference>
<comment type="caution">
    <text evidence="7">The sequence shown here is derived from an EMBL/GenBank/DDBJ whole genome shotgun (WGS) entry which is preliminary data.</text>
</comment>
<dbReference type="InterPro" id="IPR036426">
    <property type="entry name" value="Bulb-type_lectin_dom_sf"/>
</dbReference>
<comment type="similarity">
    <text evidence="2">Belongs to the GMC oxidoreductase family.</text>
</comment>
<sequence length="598" mass="62599">MNVADALKIIVGGGTAEIVLATRLSEGLTKASILFIERGQAAIDEKGISVPGTKSATLRGRYDWNFTTVPQIHLNNRIILTPRGRVLGGTSVIFSDGYTGLKGFSRCGACLNSGSQDTINQLLQQGGPDTVVSLCPGATIPITDSIVFNAPGQEISTEGYPTGDTRATIIIQPGSNATVAIRGNWQDRVRVLNVQVDGNRPNAGPLGGDALLEMGGGTTGQTVSHSVVKNTRSWSCLHLIASGQDDNPCRNAVITFNTVGPCGTEGVDETGRGLWADGLSIECVATTVTDNTVTGATDGGIVIFGSPGSSFLRNTITSSDTQRQFGAINMVDPNYNGNYSGVVVSDNVITGTGNSFIELGIGMGSQIWSNPHPLDNFGPTTVTNNIFRGNIGFSIVINGWEDGLTVTGNDVSQIHAPTSDFSDASSCGSQQQAAFAANKQLIVYRPGAGTPLTLQPDFYELPANASNWLCLDHPLPTQQSFGPGALSVNARTSTVVLLQNFRVQVQGDGNLVGYDTTGGVWTVKWASSKYSSNCGSDGSKCEVDFGGDGNLVLYDAQGPVWDAGTSGTGRTLVFYNAAPWVVVLGAEGQTLWTIADLS</sequence>
<dbReference type="Gene3D" id="3.30.560.10">
    <property type="entry name" value="Glucose Oxidase, domain 3"/>
    <property type="match status" value="1"/>
</dbReference>
<dbReference type="GeneID" id="87885446"/>
<evidence type="ECO:0000256" key="5">
    <source>
        <dbReference type="ARBA" id="ARBA00023002"/>
    </source>
</evidence>
<feature type="domain" description="Bulb-type lectin" evidence="6">
    <location>
        <begin position="477"/>
        <end position="598"/>
    </location>
</feature>
<dbReference type="InterPro" id="IPR012132">
    <property type="entry name" value="GMC_OxRdtase"/>
</dbReference>
<dbReference type="GO" id="GO:0016491">
    <property type="term" value="F:oxidoreductase activity"/>
    <property type="evidence" value="ECO:0007669"/>
    <property type="project" value="UniProtKB-KW"/>
</dbReference>
<evidence type="ECO:0000259" key="6">
    <source>
        <dbReference type="PROSITE" id="PS50927"/>
    </source>
</evidence>
<evidence type="ECO:0000256" key="2">
    <source>
        <dbReference type="ARBA" id="ARBA00010790"/>
    </source>
</evidence>
<dbReference type="Gene3D" id="3.50.50.60">
    <property type="entry name" value="FAD/NAD(P)-binding domain"/>
    <property type="match status" value="1"/>
</dbReference>
<dbReference type="Gene3D" id="2.160.20.10">
    <property type="entry name" value="Single-stranded right-handed beta-helix, Pectin lyase-like"/>
    <property type="match status" value="1"/>
</dbReference>
<dbReference type="SUPFAM" id="SSF51110">
    <property type="entry name" value="alpha-D-mannose-specific plant lectins"/>
    <property type="match status" value="1"/>
</dbReference>
<dbReference type="PANTHER" id="PTHR11552:SF201">
    <property type="entry name" value="GLUCOSE-METHANOL-CHOLINE OXIDOREDUCTASE N-TERMINAL DOMAIN-CONTAINING PROTEIN"/>
    <property type="match status" value="1"/>
</dbReference>
<evidence type="ECO:0000313" key="7">
    <source>
        <dbReference type="EMBL" id="KAK3311035.1"/>
    </source>
</evidence>
<reference evidence="7" key="2">
    <citation type="submission" date="2023-06" db="EMBL/GenBank/DDBJ databases">
        <authorList>
            <consortium name="Lawrence Berkeley National Laboratory"/>
            <person name="Mondo S.J."/>
            <person name="Hensen N."/>
            <person name="Bonometti L."/>
            <person name="Westerberg I."/>
            <person name="Brannstrom I.O."/>
            <person name="Guillou S."/>
            <person name="Cros-Aarteil S."/>
            <person name="Calhoun S."/>
            <person name="Haridas S."/>
            <person name="Kuo A."/>
            <person name="Pangilinan J."/>
            <person name="Riley R."/>
            <person name="Labutti K."/>
            <person name="Andreopoulos B."/>
            <person name="Lipzen A."/>
            <person name="Chen C."/>
            <person name="Yanf M."/>
            <person name="Daum C."/>
            <person name="Ng V."/>
            <person name="Clum A."/>
            <person name="Steindorff A."/>
            <person name="Ohm R."/>
            <person name="Martin F."/>
            <person name="Silar P."/>
            <person name="Natvig D."/>
            <person name="Lalanne C."/>
            <person name="Gautier V."/>
            <person name="Ament-Velasquez S.L."/>
            <person name="Kruys A."/>
            <person name="Hutchinson M.I."/>
            <person name="Powell A.J."/>
            <person name="Barry K."/>
            <person name="Miller A.N."/>
            <person name="Grigoriev I.V."/>
            <person name="Debuchy R."/>
            <person name="Gladieux P."/>
            <person name="Thoren M.H."/>
            <person name="Johannesson H."/>
        </authorList>
    </citation>
    <scope>NUCLEOTIDE SEQUENCE</scope>
    <source>
        <strain evidence="7">CBS 333.67</strain>
    </source>
</reference>
<dbReference type="InterPro" id="IPR011050">
    <property type="entry name" value="Pectin_lyase_fold/virulence"/>
</dbReference>
<dbReference type="GO" id="GO:0050660">
    <property type="term" value="F:flavin adenine dinucleotide binding"/>
    <property type="evidence" value="ECO:0007669"/>
    <property type="project" value="InterPro"/>
</dbReference>
<keyword evidence="5" id="KW-0560">Oxidoreductase</keyword>
<dbReference type="Gene3D" id="2.90.10.10">
    <property type="entry name" value="Bulb-type lectin domain"/>
    <property type="match status" value="1"/>
</dbReference>
<dbReference type="Proteomes" id="UP001273166">
    <property type="component" value="Unassembled WGS sequence"/>
</dbReference>
<name>A0AAJ0H3W2_9PEZI</name>
<accession>A0AAJ0H3W2</accession>
<dbReference type="RefSeq" id="XP_062726815.1">
    <property type="nucleotide sequence ID" value="XM_062866617.1"/>
</dbReference>
<organism evidence="7 8">
    <name type="scientific">Chaetomium strumarium</name>
    <dbReference type="NCBI Taxonomy" id="1170767"/>
    <lineage>
        <taxon>Eukaryota</taxon>
        <taxon>Fungi</taxon>
        <taxon>Dikarya</taxon>
        <taxon>Ascomycota</taxon>
        <taxon>Pezizomycotina</taxon>
        <taxon>Sordariomycetes</taxon>
        <taxon>Sordariomycetidae</taxon>
        <taxon>Sordariales</taxon>
        <taxon>Chaetomiaceae</taxon>
        <taxon>Chaetomium</taxon>
    </lineage>
</organism>
<evidence type="ECO:0000256" key="1">
    <source>
        <dbReference type="ARBA" id="ARBA00001974"/>
    </source>
</evidence>
<gene>
    <name evidence="7" type="ORF">B0T15DRAFT_489665</name>
</gene>
<dbReference type="EMBL" id="JAUDZG010000001">
    <property type="protein sequence ID" value="KAK3311035.1"/>
    <property type="molecule type" value="Genomic_DNA"/>
</dbReference>
<dbReference type="AlphaFoldDB" id="A0AAJ0H3W2"/>
<reference evidence="7" key="1">
    <citation type="journal article" date="2023" name="Mol. Phylogenet. Evol.">
        <title>Genome-scale phylogeny and comparative genomics of the fungal order Sordariales.</title>
        <authorList>
            <person name="Hensen N."/>
            <person name="Bonometti L."/>
            <person name="Westerberg I."/>
            <person name="Brannstrom I.O."/>
            <person name="Guillou S."/>
            <person name="Cros-Aarteil S."/>
            <person name="Calhoun S."/>
            <person name="Haridas S."/>
            <person name="Kuo A."/>
            <person name="Mondo S."/>
            <person name="Pangilinan J."/>
            <person name="Riley R."/>
            <person name="LaButti K."/>
            <person name="Andreopoulos B."/>
            <person name="Lipzen A."/>
            <person name="Chen C."/>
            <person name="Yan M."/>
            <person name="Daum C."/>
            <person name="Ng V."/>
            <person name="Clum A."/>
            <person name="Steindorff A."/>
            <person name="Ohm R.A."/>
            <person name="Martin F."/>
            <person name="Silar P."/>
            <person name="Natvig D.O."/>
            <person name="Lalanne C."/>
            <person name="Gautier V."/>
            <person name="Ament-Velasquez S.L."/>
            <person name="Kruys A."/>
            <person name="Hutchinson M.I."/>
            <person name="Powell A.J."/>
            <person name="Barry K."/>
            <person name="Miller A.N."/>
            <person name="Grigoriev I.V."/>
            <person name="Debuchy R."/>
            <person name="Gladieux P."/>
            <person name="Hiltunen Thoren M."/>
            <person name="Johannesson H."/>
        </authorList>
    </citation>
    <scope>NUCLEOTIDE SEQUENCE</scope>
    <source>
        <strain evidence="7">CBS 333.67</strain>
    </source>
</reference>